<protein>
    <recommendedName>
        <fullName evidence="2">Luciferase-like domain-containing protein</fullName>
    </recommendedName>
</protein>
<keyword evidence="4" id="KW-1185">Reference proteome</keyword>
<dbReference type="SUPFAM" id="SSF51679">
    <property type="entry name" value="Bacterial luciferase-like"/>
    <property type="match status" value="1"/>
</dbReference>
<dbReference type="EMBL" id="CP011388">
    <property type="protein sequence ID" value="ANE46402.1"/>
    <property type="molecule type" value="Genomic_DNA"/>
</dbReference>
<reference evidence="3 4" key="1">
    <citation type="submission" date="2015-01" db="EMBL/GenBank/DDBJ databases">
        <title>Paenibacillus swuensis/DY6/whole genome sequencing.</title>
        <authorList>
            <person name="Kim M.K."/>
            <person name="Srinivasan S."/>
            <person name="Lee J.-J."/>
        </authorList>
    </citation>
    <scope>NUCLEOTIDE SEQUENCE [LARGE SCALE GENOMIC DNA]</scope>
    <source>
        <strain evidence="3 4">DY6</strain>
    </source>
</reference>
<dbReference type="GO" id="GO:0016705">
    <property type="term" value="F:oxidoreductase activity, acting on paired donors, with incorporation or reduction of molecular oxygen"/>
    <property type="evidence" value="ECO:0007669"/>
    <property type="project" value="InterPro"/>
</dbReference>
<dbReference type="KEGG" id="pswu:SY83_09050"/>
<dbReference type="PATRIC" id="fig|1178515.4.peg.1806"/>
<evidence type="ECO:0000313" key="3">
    <source>
        <dbReference type="EMBL" id="ANE46402.1"/>
    </source>
</evidence>
<dbReference type="PANTHER" id="PTHR30137:SF19">
    <property type="entry name" value="LUCIFERASE-LIKE MONOOXYGENASE"/>
    <property type="match status" value="1"/>
</dbReference>
<evidence type="ECO:0000256" key="1">
    <source>
        <dbReference type="ARBA" id="ARBA00007789"/>
    </source>
</evidence>
<comment type="similarity">
    <text evidence="1">To bacterial alkanal monooxygenase alpha and beta chains.</text>
</comment>
<dbReference type="STRING" id="1178515.SY83_09050"/>
<gene>
    <name evidence="3" type="ORF">SY83_09050</name>
</gene>
<dbReference type="NCBIfam" id="TIGR03558">
    <property type="entry name" value="oxido_grp_1"/>
    <property type="match status" value="1"/>
</dbReference>
<proteinExistence type="predicted"/>
<organism evidence="3 4">
    <name type="scientific">Paenibacillus swuensis</name>
    <dbReference type="NCBI Taxonomy" id="1178515"/>
    <lineage>
        <taxon>Bacteria</taxon>
        <taxon>Bacillati</taxon>
        <taxon>Bacillota</taxon>
        <taxon>Bacilli</taxon>
        <taxon>Bacillales</taxon>
        <taxon>Paenibacillaceae</taxon>
        <taxon>Paenibacillus</taxon>
    </lineage>
</organism>
<evidence type="ECO:0000259" key="2">
    <source>
        <dbReference type="Pfam" id="PF00296"/>
    </source>
</evidence>
<dbReference type="GO" id="GO:0005829">
    <property type="term" value="C:cytosol"/>
    <property type="evidence" value="ECO:0007669"/>
    <property type="project" value="TreeGrafter"/>
</dbReference>
<dbReference type="InterPro" id="IPR019949">
    <property type="entry name" value="CmoO-like"/>
</dbReference>
<dbReference type="Proteomes" id="UP000076927">
    <property type="component" value="Chromosome"/>
</dbReference>
<dbReference type="OrthoDB" id="9780518at2"/>
<sequence length="340" mass="37581">MTANKIKLSVLDQSQINEGSTARDTLLETTRLAQEADQLGYTRFWVSEHHASKALAHSSPEVLIAHMAAMTRRIRLGSGGIMLTHYSAYKVAENFRLLEALHPGRIDLGTGRAPGGMPLSTRALQEGKRNEVDLYPRQIKDLHGYLNDALPPEHRFAGLEASPSIPTSPDIWLLGSSMGTARIAAELGASYAYAQFFGVPGSDQAIQDYLTHFKPSAMNAKPHTLAAIMVICADTEEEANRLALSSDLFFLSLEKGRLLDTFPSVQTAADYPYTPYDLEHLNARRHRRVIGTPEQVKARLTEMSELYGTDEFMIVTPVHNFAARVKSYRLVAEVMGLPSE</sequence>
<dbReference type="FunFam" id="3.20.20.30:FF:000002">
    <property type="entry name" value="LLM class flavin-dependent oxidoreductase"/>
    <property type="match status" value="1"/>
</dbReference>
<accession>A0A172THG1</accession>
<dbReference type="InterPro" id="IPR011251">
    <property type="entry name" value="Luciferase-like_dom"/>
</dbReference>
<dbReference type="InterPro" id="IPR050766">
    <property type="entry name" value="Bact_Lucif_Oxidored"/>
</dbReference>
<dbReference type="Gene3D" id="3.20.20.30">
    <property type="entry name" value="Luciferase-like domain"/>
    <property type="match status" value="1"/>
</dbReference>
<dbReference type="PANTHER" id="PTHR30137">
    <property type="entry name" value="LUCIFERASE-LIKE MONOOXYGENASE"/>
    <property type="match status" value="1"/>
</dbReference>
<dbReference type="Pfam" id="PF00296">
    <property type="entry name" value="Bac_luciferase"/>
    <property type="match status" value="1"/>
</dbReference>
<name>A0A172THG1_9BACL</name>
<dbReference type="AlphaFoldDB" id="A0A172THG1"/>
<evidence type="ECO:0000313" key="4">
    <source>
        <dbReference type="Proteomes" id="UP000076927"/>
    </source>
</evidence>
<dbReference type="InterPro" id="IPR036661">
    <property type="entry name" value="Luciferase-like_sf"/>
</dbReference>
<feature type="domain" description="Luciferase-like" evidence="2">
    <location>
        <begin position="9"/>
        <end position="308"/>
    </location>
</feature>
<dbReference type="RefSeq" id="WP_068605943.1">
    <property type="nucleotide sequence ID" value="NZ_CP011388.1"/>
</dbReference>